<dbReference type="AlphaFoldDB" id="A0A4S4EEZ4"/>
<evidence type="ECO:0000256" key="1">
    <source>
        <dbReference type="SAM" id="MobiDB-lite"/>
    </source>
</evidence>
<evidence type="ECO:0000313" key="2">
    <source>
        <dbReference type="EMBL" id="THG14335.1"/>
    </source>
</evidence>
<name>A0A4S4EEZ4_CAMSN</name>
<dbReference type="EMBL" id="SDRB02005398">
    <property type="protein sequence ID" value="THG14335.1"/>
    <property type="molecule type" value="Genomic_DNA"/>
</dbReference>
<evidence type="ECO:0000313" key="3">
    <source>
        <dbReference type="Proteomes" id="UP000306102"/>
    </source>
</evidence>
<organism evidence="2 3">
    <name type="scientific">Camellia sinensis var. sinensis</name>
    <name type="common">China tea</name>
    <dbReference type="NCBI Taxonomy" id="542762"/>
    <lineage>
        <taxon>Eukaryota</taxon>
        <taxon>Viridiplantae</taxon>
        <taxon>Streptophyta</taxon>
        <taxon>Embryophyta</taxon>
        <taxon>Tracheophyta</taxon>
        <taxon>Spermatophyta</taxon>
        <taxon>Magnoliopsida</taxon>
        <taxon>eudicotyledons</taxon>
        <taxon>Gunneridae</taxon>
        <taxon>Pentapetalae</taxon>
        <taxon>asterids</taxon>
        <taxon>Ericales</taxon>
        <taxon>Theaceae</taxon>
        <taxon>Camellia</taxon>
    </lineage>
</organism>
<dbReference type="Proteomes" id="UP000306102">
    <property type="component" value="Unassembled WGS sequence"/>
</dbReference>
<keyword evidence="3" id="KW-1185">Reference proteome</keyword>
<proteinExistence type="predicted"/>
<gene>
    <name evidence="2" type="ORF">TEA_021889</name>
</gene>
<feature type="compositionally biased region" description="Acidic residues" evidence="1">
    <location>
        <begin position="389"/>
        <end position="405"/>
    </location>
</feature>
<protein>
    <recommendedName>
        <fullName evidence="4">Aminotransferase-like plant mobile domain-containing protein</fullName>
    </recommendedName>
</protein>
<comment type="caution">
    <text evidence="2">The sequence shown here is derived from an EMBL/GenBank/DDBJ whole genome shotgun (WGS) entry which is preliminary data.</text>
</comment>
<accession>A0A4S4EEZ4</accession>
<feature type="region of interest" description="Disordered" evidence="1">
    <location>
        <begin position="384"/>
        <end position="405"/>
    </location>
</feature>
<sequence>MPPSASILPKSSNKCLLGSLENIDKPNTTSDTSSTDCCIAGRITGNPLGPWSNKFTTELGIVTRQFSPQNVPKWSFISPEDKETLIAYLREGFIFSNEPYAIASILGMMKLRYKTYRFNLCQHFRSFPTMESALANPHEDIEKEFIFITVYLHLRVYQFVIRVSQSLWMDPRKSRKSDDDVVVIIQCYNEKMKAFTADKNKLTFTTNDMTLIFGLQGGKGAMSLKYSKKPNTAFLRRRFLKDTRLIDPVLKNALVKYVKPLESMKQYDWSEAIAATLIDSITTLHITSKKVTGCIIALLYWLCEHVNIIDLEDSNTTEFPRCTKWNLQSLTKQLQKTPVYSLVSRQSFLLKIDNKELEKNLSEEFCLGKKKKKESKKALVKFNERLEDSTEEEAGNEEGEGNTEE</sequence>
<evidence type="ECO:0008006" key="4">
    <source>
        <dbReference type="Google" id="ProtNLM"/>
    </source>
</evidence>
<reference evidence="2 3" key="1">
    <citation type="journal article" date="2018" name="Proc. Natl. Acad. Sci. U.S.A.">
        <title>Draft genome sequence of Camellia sinensis var. sinensis provides insights into the evolution of the tea genome and tea quality.</title>
        <authorList>
            <person name="Wei C."/>
            <person name="Yang H."/>
            <person name="Wang S."/>
            <person name="Zhao J."/>
            <person name="Liu C."/>
            <person name="Gao L."/>
            <person name="Xia E."/>
            <person name="Lu Y."/>
            <person name="Tai Y."/>
            <person name="She G."/>
            <person name="Sun J."/>
            <person name="Cao H."/>
            <person name="Tong W."/>
            <person name="Gao Q."/>
            <person name="Li Y."/>
            <person name="Deng W."/>
            <person name="Jiang X."/>
            <person name="Wang W."/>
            <person name="Chen Q."/>
            <person name="Zhang S."/>
            <person name="Li H."/>
            <person name="Wu J."/>
            <person name="Wang P."/>
            <person name="Li P."/>
            <person name="Shi C."/>
            <person name="Zheng F."/>
            <person name="Jian J."/>
            <person name="Huang B."/>
            <person name="Shan D."/>
            <person name="Shi M."/>
            <person name="Fang C."/>
            <person name="Yue Y."/>
            <person name="Li F."/>
            <person name="Li D."/>
            <person name="Wei S."/>
            <person name="Han B."/>
            <person name="Jiang C."/>
            <person name="Yin Y."/>
            <person name="Xia T."/>
            <person name="Zhang Z."/>
            <person name="Bennetzen J.L."/>
            <person name="Zhao S."/>
            <person name="Wan X."/>
        </authorList>
    </citation>
    <scope>NUCLEOTIDE SEQUENCE [LARGE SCALE GENOMIC DNA]</scope>
    <source>
        <strain evidence="3">cv. Shuchazao</strain>
        <tissue evidence="2">Leaf</tissue>
    </source>
</reference>